<dbReference type="EC" id="2.4.1.-" evidence="3"/>
<keyword evidence="3" id="KW-0325">Glycoprotein</keyword>
<dbReference type="GO" id="GO:0008107">
    <property type="term" value="F:galactoside 2-alpha-L-fucosyltransferase activity"/>
    <property type="evidence" value="ECO:0007669"/>
    <property type="project" value="InterPro"/>
</dbReference>
<name>A0A553P6Z6_TIGCA</name>
<evidence type="ECO:0000256" key="3">
    <source>
        <dbReference type="RuleBase" id="RU363129"/>
    </source>
</evidence>
<keyword evidence="3" id="KW-0333">Golgi apparatus</keyword>
<protein>
    <recommendedName>
        <fullName evidence="3">L-Fucosyltransferase</fullName>
        <ecNumber evidence="3">2.4.1.-</ecNumber>
    </recommendedName>
</protein>
<dbReference type="GO" id="GO:0005975">
    <property type="term" value="P:carbohydrate metabolic process"/>
    <property type="evidence" value="ECO:0007669"/>
    <property type="project" value="InterPro"/>
</dbReference>
<keyword evidence="3" id="KW-0735">Signal-anchor</keyword>
<evidence type="ECO:0000256" key="4">
    <source>
        <dbReference type="SAM" id="SignalP"/>
    </source>
</evidence>
<gene>
    <name evidence="5" type="ORF">TCAL_02225</name>
</gene>
<dbReference type="InterPro" id="IPR002516">
    <property type="entry name" value="Glyco_trans_11"/>
</dbReference>
<evidence type="ECO:0000256" key="1">
    <source>
        <dbReference type="ARBA" id="ARBA00022676"/>
    </source>
</evidence>
<comment type="caution">
    <text evidence="5">The sequence shown here is derived from an EMBL/GenBank/DDBJ whole genome shotgun (WGS) entry which is preliminary data.</text>
</comment>
<keyword evidence="1 3" id="KW-0328">Glycosyltransferase</keyword>
<sequence>MPSSKQTICSLVLIFLSSAGSTQKDYCAKSEGQCCRTFATEEFNQTSRSIFMIRPQGRLGNHITAFAHLYQLREELGVDVYMERETKDLMGSVFSDATLQVMPVYEEEFCNFDAIPLTEIDLNIPLLLQEKTYRQGQTLSLRNKPNQGTKIYEDYVARLTASMKSVLHFRTEILEKVWSKMEKIAIKFWTKHPRIKPETPITWIGIHNRRTDLNNYAWKKHGLVPLEEEYFVEAMDYYRERFGEAVIFLYVSDDMKWGRQNLMNPKRDLFFVGNGKTEDMDEIAFDMTILAQCNHSITTRGTFGIWTAILAGGLVHHEVSVCVCEQDYCVKSERQCCRTFVVEEFNQASRSIVVIEPYGRLGNHLTAFAHLYQLREELGVDVYIVNQTRKLMSQVFSETTLQTLPVLEEEFCNIDDIPFRDFDLDIRYILTDESYRKGHILLLLDERVRHLKLNQRTKEYREFIQKFTNSMRSVLQFRPEILEAVDTKMTKIATKFRQKHPTIDQAALITWIGIHNRRTDFNNFAWQKHGLTPFEEEYFVEAMDYYRERFGEAVIFLYVSDDMKWGRLNLMNPKRDLFFVGKGKTEDEDEIAFDMTLLAQCNHSIYTRGTFGIWTAAMAGGLIHHERGVSENVVDI</sequence>
<dbReference type="OMA" id="HIRMEDF"/>
<dbReference type="PANTHER" id="PTHR11927">
    <property type="entry name" value="GALACTOSIDE 2-L-FUCOSYLTRANSFERASE"/>
    <property type="match status" value="1"/>
</dbReference>
<dbReference type="PANTHER" id="PTHR11927:SF9">
    <property type="entry name" value="L-FUCOSYLTRANSFERASE"/>
    <property type="match status" value="1"/>
</dbReference>
<evidence type="ECO:0000313" key="6">
    <source>
        <dbReference type="Proteomes" id="UP000318571"/>
    </source>
</evidence>
<accession>A0A553P6Z6</accession>
<keyword evidence="4" id="KW-0732">Signal</keyword>
<evidence type="ECO:0000256" key="2">
    <source>
        <dbReference type="ARBA" id="ARBA00022679"/>
    </source>
</evidence>
<dbReference type="EMBL" id="VCGU01000007">
    <property type="protein sequence ID" value="TRY73459.1"/>
    <property type="molecule type" value="Genomic_DNA"/>
</dbReference>
<dbReference type="GO" id="GO:0032580">
    <property type="term" value="C:Golgi cisterna membrane"/>
    <property type="evidence" value="ECO:0007669"/>
    <property type="project" value="UniProtKB-SubCell"/>
</dbReference>
<comment type="similarity">
    <text evidence="3">Belongs to the glycosyltransferase 11 family.</text>
</comment>
<keyword evidence="3" id="KW-0812">Transmembrane</keyword>
<reference evidence="5 6" key="1">
    <citation type="journal article" date="2018" name="Nat. Ecol. Evol.">
        <title>Genomic signatures of mitonuclear coevolution across populations of Tigriopus californicus.</title>
        <authorList>
            <person name="Barreto F.S."/>
            <person name="Watson E.T."/>
            <person name="Lima T.G."/>
            <person name="Willett C.S."/>
            <person name="Edmands S."/>
            <person name="Li W."/>
            <person name="Burton R.S."/>
        </authorList>
    </citation>
    <scope>NUCLEOTIDE SEQUENCE [LARGE SCALE GENOMIC DNA]</scope>
    <source>
        <strain evidence="5 6">San Diego</strain>
    </source>
</reference>
<dbReference type="STRING" id="6832.A0A553P6Z6"/>
<proteinExistence type="inferred from homology"/>
<evidence type="ECO:0000313" key="5">
    <source>
        <dbReference type="EMBL" id="TRY73459.1"/>
    </source>
</evidence>
<comment type="subcellular location">
    <subcellularLocation>
        <location evidence="3">Golgi apparatus</location>
        <location evidence="3">Golgi stack membrane</location>
        <topology evidence="3">Single-pass type II membrane protein</topology>
    </subcellularLocation>
</comment>
<comment type="pathway">
    <text evidence="3">Protein modification; protein glycosylation.</text>
</comment>
<feature type="signal peptide" evidence="4">
    <location>
        <begin position="1"/>
        <end position="22"/>
    </location>
</feature>
<dbReference type="Proteomes" id="UP000318571">
    <property type="component" value="Chromosome 3"/>
</dbReference>
<dbReference type="UniPathway" id="UPA00378"/>
<organism evidence="5 6">
    <name type="scientific">Tigriopus californicus</name>
    <name type="common">Marine copepod</name>
    <dbReference type="NCBI Taxonomy" id="6832"/>
    <lineage>
        <taxon>Eukaryota</taxon>
        <taxon>Metazoa</taxon>
        <taxon>Ecdysozoa</taxon>
        <taxon>Arthropoda</taxon>
        <taxon>Crustacea</taxon>
        <taxon>Multicrustacea</taxon>
        <taxon>Hexanauplia</taxon>
        <taxon>Copepoda</taxon>
        <taxon>Harpacticoida</taxon>
        <taxon>Harpacticidae</taxon>
        <taxon>Tigriopus</taxon>
    </lineage>
</organism>
<feature type="chain" id="PRO_5022177091" description="L-Fucosyltransferase" evidence="4">
    <location>
        <begin position="23"/>
        <end position="636"/>
    </location>
</feature>
<keyword evidence="6" id="KW-1185">Reference proteome</keyword>
<dbReference type="Pfam" id="PF01531">
    <property type="entry name" value="Glyco_transf_11"/>
    <property type="match status" value="2"/>
</dbReference>
<keyword evidence="2 3" id="KW-0808">Transferase</keyword>
<dbReference type="AlphaFoldDB" id="A0A553P6Z6"/>